<organism evidence="2 3">
    <name type="scientific">Novosphingobium guangzhouense</name>
    <dbReference type="NCBI Taxonomy" id="1850347"/>
    <lineage>
        <taxon>Bacteria</taxon>
        <taxon>Pseudomonadati</taxon>
        <taxon>Pseudomonadota</taxon>
        <taxon>Alphaproteobacteria</taxon>
        <taxon>Sphingomonadales</taxon>
        <taxon>Sphingomonadaceae</taxon>
        <taxon>Novosphingobium</taxon>
    </lineage>
</organism>
<dbReference type="EMBL" id="LYMM01000058">
    <property type="protein sequence ID" value="PNU03122.1"/>
    <property type="molecule type" value="Genomic_DNA"/>
</dbReference>
<evidence type="ECO:0000256" key="1">
    <source>
        <dbReference type="SAM" id="SignalP"/>
    </source>
</evidence>
<keyword evidence="3" id="KW-1185">Reference proteome</keyword>
<dbReference type="Proteomes" id="UP000236327">
    <property type="component" value="Unassembled WGS sequence"/>
</dbReference>
<gene>
    <name evidence="2" type="ORF">A8V01_24880</name>
</gene>
<proteinExistence type="predicted"/>
<feature type="chain" id="PRO_5014436402" evidence="1">
    <location>
        <begin position="21"/>
        <end position="189"/>
    </location>
</feature>
<feature type="signal peptide" evidence="1">
    <location>
        <begin position="1"/>
        <end position="20"/>
    </location>
</feature>
<protein>
    <submittedName>
        <fullName evidence="2">Opacity protein</fullName>
    </submittedName>
</protein>
<dbReference type="AlphaFoldDB" id="A0A2K2FWH5"/>
<sequence length="189" mass="19697">MKKYLFAAALVAAIPATAFAQDATDTTEATAPDGTKAFGIEPYFGVLGGYHDFDRTSEFGSPRGGKMNGALISGVAGVNIPLGPVFVGAEGNATKGFGDIDWEYGVKGRIGGRAGESGLIYASAGYQWVNGKRGYSDQKDWIYGVGVEVGPKDIGLGGVTGNSGIRLRLSAETYDFDSIRPMAGVIAHF</sequence>
<accession>A0A2K2FWH5</accession>
<keyword evidence="1" id="KW-0732">Signal</keyword>
<evidence type="ECO:0000313" key="3">
    <source>
        <dbReference type="Proteomes" id="UP000236327"/>
    </source>
</evidence>
<evidence type="ECO:0000313" key="2">
    <source>
        <dbReference type="EMBL" id="PNU03122.1"/>
    </source>
</evidence>
<name>A0A2K2FWH5_9SPHN</name>
<comment type="caution">
    <text evidence="2">The sequence shown here is derived from an EMBL/GenBank/DDBJ whole genome shotgun (WGS) entry which is preliminary data.</text>
</comment>
<reference evidence="2 3" key="1">
    <citation type="submission" date="2016-05" db="EMBL/GenBank/DDBJ databases">
        <title>Complete genome sequence of Novosphingobium guangzhouense SA925(T).</title>
        <authorList>
            <person name="Sha S."/>
        </authorList>
    </citation>
    <scope>NUCLEOTIDE SEQUENCE [LARGE SCALE GENOMIC DNA]</scope>
    <source>
        <strain evidence="2 3">SA925</strain>
    </source>
</reference>
<dbReference type="RefSeq" id="WP_103098092.1">
    <property type="nucleotide sequence ID" value="NZ_LYMM01000058.1"/>
</dbReference>
<dbReference type="OrthoDB" id="7594964at2"/>